<organism evidence="4 5">
    <name type="scientific">Panicum miliaceum</name>
    <name type="common">Proso millet</name>
    <name type="synonym">Broomcorn millet</name>
    <dbReference type="NCBI Taxonomy" id="4540"/>
    <lineage>
        <taxon>Eukaryota</taxon>
        <taxon>Viridiplantae</taxon>
        <taxon>Streptophyta</taxon>
        <taxon>Embryophyta</taxon>
        <taxon>Tracheophyta</taxon>
        <taxon>Spermatophyta</taxon>
        <taxon>Magnoliopsida</taxon>
        <taxon>Liliopsida</taxon>
        <taxon>Poales</taxon>
        <taxon>Poaceae</taxon>
        <taxon>PACMAD clade</taxon>
        <taxon>Panicoideae</taxon>
        <taxon>Panicodae</taxon>
        <taxon>Paniceae</taxon>
        <taxon>Panicinae</taxon>
        <taxon>Panicum</taxon>
        <taxon>Panicum sect. Panicum</taxon>
    </lineage>
</organism>
<name>A0A3L6RVM0_PANMI</name>
<evidence type="ECO:0000313" key="4">
    <source>
        <dbReference type="EMBL" id="RLN09480.1"/>
    </source>
</evidence>
<dbReference type="Gene3D" id="3.30.40.10">
    <property type="entry name" value="Zinc/RING finger domain, C3HC4 (zinc finger)"/>
    <property type="match status" value="1"/>
</dbReference>
<keyword evidence="2" id="KW-0812">Transmembrane</keyword>
<dbReference type="STRING" id="4540.A0A3L6RVM0"/>
<feature type="domain" description="RING-type" evidence="3">
    <location>
        <begin position="109"/>
        <end position="151"/>
    </location>
</feature>
<keyword evidence="1" id="KW-0479">Metal-binding</keyword>
<dbReference type="InterPro" id="IPR013083">
    <property type="entry name" value="Znf_RING/FYVE/PHD"/>
</dbReference>
<dbReference type="SUPFAM" id="SSF57850">
    <property type="entry name" value="RING/U-box"/>
    <property type="match status" value="1"/>
</dbReference>
<reference evidence="5" key="1">
    <citation type="journal article" date="2019" name="Nat. Commun.">
        <title>The genome of broomcorn millet.</title>
        <authorList>
            <person name="Zou C."/>
            <person name="Miki D."/>
            <person name="Li D."/>
            <person name="Tang Q."/>
            <person name="Xiao L."/>
            <person name="Rajput S."/>
            <person name="Deng P."/>
            <person name="Jia W."/>
            <person name="Huang R."/>
            <person name="Zhang M."/>
            <person name="Sun Y."/>
            <person name="Hu J."/>
            <person name="Fu X."/>
            <person name="Schnable P.S."/>
            <person name="Li F."/>
            <person name="Zhang H."/>
            <person name="Feng B."/>
            <person name="Zhu X."/>
            <person name="Liu R."/>
            <person name="Schnable J.C."/>
            <person name="Zhu J.-K."/>
            <person name="Zhang H."/>
        </authorList>
    </citation>
    <scope>NUCLEOTIDE SEQUENCE [LARGE SCALE GENOMIC DNA]</scope>
</reference>
<dbReference type="InterPro" id="IPR053070">
    <property type="entry name" value="RING-type_E3_ubiquitin-ligase"/>
</dbReference>
<dbReference type="OrthoDB" id="8062037at2759"/>
<dbReference type="SMART" id="SM00184">
    <property type="entry name" value="RING"/>
    <property type="match status" value="1"/>
</dbReference>
<dbReference type="PROSITE" id="PS50089">
    <property type="entry name" value="ZF_RING_2"/>
    <property type="match status" value="1"/>
</dbReference>
<dbReference type="InterPro" id="IPR001841">
    <property type="entry name" value="Znf_RING"/>
</dbReference>
<dbReference type="EMBL" id="PQIB02000007">
    <property type="protein sequence ID" value="RLN09480.1"/>
    <property type="molecule type" value="Genomic_DNA"/>
</dbReference>
<evidence type="ECO:0000313" key="5">
    <source>
        <dbReference type="Proteomes" id="UP000275267"/>
    </source>
</evidence>
<dbReference type="AlphaFoldDB" id="A0A3L6RVM0"/>
<dbReference type="Proteomes" id="UP000275267">
    <property type="component" value="Unassembled WGS sequence"/>
</dbReference>
<keyword evidence="2" id="KW-1133">Transmembrane helix</keyword>
<dbReference type="PANTHER" id="PTHR47035:SF4">
    <property type="entry name" value="OS02G0676500 PROTEIN"/>
    <property type="match status" value="1"/>
</dbReference>
<evidence type="ECO:0000259" key="3">
    <source>
        <dbReference type="PROSITE" id="PS50089"/>
    </source>
</evidence>
<keyword evidence="1" id="KW-0862">Zinc</keyword>
<accession>A0A3L6RVM0</accession>
<dbReference type="PANTHER" id="PTHR47035">
    <property type="entry name" value="OS11G0150450 PROTEIN"/>
    <property type="match status" value="1"/>
</dbReference>
<feature type="transmembrane region" description="Helical" evidence="2">
    <location>
        <begin position="6"/>
        <end position="27"/>
    </location>
</feature>
<protein>
    <submittedName>
        <fullName evidence="4">RING-H2 finger protein ATL73-like</fullName>
    </submittedName>
</protein>
<dbReference type="Pfam" id="PF17123">
    <property type="entry name" value="zf-RING_11"/>
    <property type="match status" value="1"/>
</dbReference>
<dbReference type="GO" id="GO:0008270">
    <property type="term" value="F:zinc ion binding"/>
    <property type="evidence" value="ECO:0007669"/>
    <property type="project" value="UniProtKB-KW"/>
</dbReference>
<sequence length="302" mass="32437">MLGSGLNLVTTVIGFGMSATFIVFVCARLICGRAARADADAADAAAVAAARALAQPPAPFDFDVEFRNVADLDRTVERSRSGLDSFAVAAIPTMSYSSEAFHSKDDAQCSICLGEYKDKEILRIMPTCRHNFHLECIDISRRPTAACNLPRASAERAAGGPCCPVRARLEASGVELSAHQLAQAARFAIPCAPSSLPRGLLRATNPPDVTPPERESFRAADLNLRQFSAAADFFNRKLDYVFPLRRRRGRPTDDDFPATTLTPRQQASSYRVGWPIQAAGGPLSSFACKESLAGFGIGIGLK</sequence>
<comment type="caution">
    <text evidence="4">The sequence shown here is derived from an EMBL/GenBank/DDBJ whole genome shotgun (WGS) entry which is preliminary data.</text>
</comment>
<gene>
    <name evidence="4" type="ORF">C2845_PM11G30310</name>
</gene>
<keyword evidence="5" id="KW-1185">Reference proteome</keyword>
<keyword evidence="1" id="KW-0863">Zinc-finger</keyword>
<evidence type="ECO:0000256" key="2">
    <source>
        <dbReference type="SAM" id="Phobius"/>
    </source>
</evidence>
<evidence type="ECO:0000256" key="1">
    <source>
        <dbReference type="PROSITE-ProRule" id="PRU00175"/>
    </source>
</evidence>
<proteinExistence type="predicted"/>
<keyword evidence="2" id="KW-0472">Membrane</keyword>